<dbReference type="GO" id="GO:0009279">
    <property type="term" value="C:cell outer membrane"/>
    <property type="evidence" value="ECO:0007669"/>
    <property type="project" value="UniProtKB-SubCell"/>
</dbReference>
<name>A0A0M3ARD6_9SPHN</name>
<evidence type="ECO:0000313" key="4">
    <source>
        <dbReference type="EMBL" id="KKW91476.1"/>
    </source>
</evidence>
<protein>
    <submittedName>
        <fullName evidence="4">Uncharacterized protein</fullName>
    </submittedName>
</protein>
<evidence type="ECO:0000256" key="1">
    <source>
        <dbReference type="ARBA" id="ARBA00004442"/>
    </source>
</evidence>
<keyword evidence="3" id="KW-0998">Cell outer membrane</keyword>
<dbReference type="PATRIC" id="fig|56193.3.peg.2870"/>
<dbReference type="EMBL" id="LBIC01000006">
    <property type="protein sequence ID" value="KKW91476.1"/>
    <property type="molecule type" value="Genomic_DNA"/>
</dbReference>
<reference evidence="4 5" key="1">
    <citation type="submission" date="2015-04" db="EMBL/GenBank/DDBJ databases">
        <title>Genome sequence of aromatic hydrocarbons-degrading Sphingobium chungbukense DJ77.</title>
        <authorList>
            <person name="Kim Y.-C."/>
            <person name="Chae J.-C."/>
        </authorList>
    </citation>
    <scope>NUCLEOTIDE SEQUENCE [LARGE SCALE GENOMIC DNA]</scope>
    <source>
        <strain evidence="4 5">DJ77</strain>
    </source>
</reference>
<comment type="subcellular location">
    <subcellularLocation>
        <location evidence="1">Cell outer membrane</location>
    </subcellularLocation>
</comment>
<evidence type="ECO:0000256" key="2">
    <source>
        <dbReference type="ARBA" id="ARBA00023136"/>
    </source>
</evidence>
<dbReference type="SUPFAM" id="SSF56935">
    <property type="entry name" value="Porins"/>
    <property type="match status" value="1"/>
</dbReference>
<dbReference type="AlphaFoldDB" id="A0A0M3ARD6"/>
<comment type="caution">
    <text evidence="4">The sequence shown here is derived from an EMBL/GenBank/DDBJ whole genome shotgun (WGS) entry which is preliminary data.</text>
</comment>
<dbReference type="Proteomes" id="UP000033874">
    <property type="component" value="Unassembled WGS sequence"/>
</dbReference>
<organism evidence="4 5">
    <name type="scientific">Sphingobium chungbukense</name>
    <dbReference type="NCBI Taxonomy" id="56193"/>
    <lineage>
        <taxon>Bacteria</taxon>
        <taxon>Pseudomonadati</taxon>
        <taxon>Pseudomonadota</taxon>
        <taxon>Alphaproteobacteria</taxon>
        <taxon>Sphingomonadales</taxon>
        <taxon>Sphingomonadaceae</taxon>
        <taxon>Sphingobium</taxon>
    </lineage>
</organism>
<keyword evidence="2" id="KW-0472">Membrane</keyword>
<evidence type="ECO:0000313" key="5">
    <source>
        <dbReference type="Proteomes" id="UP000033874"/>
    </source>
</evidence>
<sequence>MRSRFYRLEKVLVDDRSHEMTMVFRRKKQRFSGDRLGGRDEPVSTDVVPQSRMVLMTFEDRIPLTAQLTARAGFQGMKLSNRVANATSLDNDERLRMRDWFMPRATVIWSPKANVDLMIDYRESLTGYGETGRTGPMAMTREEFRAWSRNFRPERHSRLRFDAEWRPSTDLDLAVTAFQGRIDNRMLFIDRGYLPVNGGSANLQGATISIRHRLSSRWHWSMRYGATQLNRTEGGRATEQGMTVQAGWSSGPWSASLSGTRSSQAALLHEAAGSRGPMHIEGALRYEIAGFDRMPLNVSLRLTDLSQLAGDKLLRHDLSGIAPATDHARGLMLNVGCSW</sequence>
<dbReference type="Gene3D" id="2.40.170.20">
    <property type="entry name" value="TonB-dependent receptor, beta-barrel domain"/>
    <property type="match status" value="1"/>
</dbReference>
<dbReference type="STRING" id="56193.YP76_13770"/>
<proteinExistence type="predicted"/>
<gene>
    <name evidence="4" type="ORF">YP76_13770</name>
</gene>
<dbReference type="InterPro" id="IPR036942">
    <property type="entry name" value="Beta-barrel_TonB_sf"/>
</dbReference>
<evidence type="ECO:0000256" key="3">
    <source>
        <dbReference type="ARBA" id="ARBA00023237"/>
    </source>
</evidence>
<keyword evidence="5" id="KW-1185">Reference proteome</keyword>
<accession>A0A0M3ARD6</accession>